<evidence type="ECO:0000256" key="2">
    <source>
        <dbReference type="ARBA" id="ARBA00023315"/>
    </source>
</evidence>
<evidence type="ECO:0000313" key="4">
    <source>
        <dbReference type="EMBL" id="GAH27247.1"/>
    </source>
</evidence>
<dbReference type="PROSITE" id="PS51186">
    <property type="entry name" value="GNAT"/>
    <property type="match status" value="1"/>
</dbReference>
<dbReference type="GO" id="GO:0016747">
    <property type="term" value="F:acyltransferase activity, transferring groups other than amino-acyl groups"/>
    <property type="evidence" value="ECO:0007669"/>
    <property type="project" value="InterPro"/>
</dbReference>
<dbReference type="InterPro" id="IPR000182">
    <property type="entry name" value="GNAT_dom"/>
</dbReference>
<comment type="caution">
    <text evidence="4">The sequence shown here is derived from an EMBL/GenBank/DDBJ whole genome shotgun (WGS) entry which is preliminary data.</text>
</comment>
<keyword evidence="1" id="KW-0808">Transferase</keyword>
<organism evidence="4">
    <name type="scientific">marine sediment metagenome</name>
    <dbReference type="NCBI Taxonomy" id="412755"/>
    <lineage>
        <taxon>unclassified sequences</taxon>
        <taxon>metagenomes</taxon>
        <taxon>ecological metagenomes</taxon>
    </lineage>
</organism>
<dbReference type="SUPFAM" id="SSF55729">
    <property type="entry name" value="Acyl-CoA N-acyltransferases (Nat)"/>
    <property type="match status" value="1"/>
</dbReference>
<name>X1E3W7_9ZZZZ</name>
<gene>
    <name evidence="4" type="ORF">S01H4_65613</name>
</gene>
<protein>
    <recommendedName>
        <fullName evidence="3">N-acetyltransferase domain-containing protein</fullName>
    </recommendedName>
</protein>
<evidence type="ECO:0000259" key="3">
    <source>
        <dbReference type="PROSITE" id="PS51186"/>
    </source>
</evidence>
<dbReference type="Gene3D" id="3.40.630.30">
    <property type="match status" value="1"/>
</dbReference>
<dbReference type="InterPro" id="IPR016181">
    <property type="entry name" value="Acyl_CoA_acyltransferase"/>
</dbReference>
<feature type="domain" description="N-acetyltransferase" evidence="3">
    <location>
        <begin position="1"/>
        <end position="70"/>
    </location>
</feature>
<evidence type="ECO:0000256" key="1">
    <source>
        <dbReference type="ARBA" id="ARBA00022679"/>
    </source>
</evidence>
<dbReference type="PANTHER" id="PTHR43420:SF12">
    <property type="entry name" value="N-ACETYLTRANSFERASE DOMAIN-CONTAINING PROTEIN"/>
    <property type="match status" value="1"/>
</dbReference>
<accession>X1E3W7</accession>
<sequence length="70" mass="8176">YQHQGLGSFLLKRTLKEIKNKNKFKSIILNVKTDNDIAIHLYQKYGFKVIKIIENYYESGASANLMKLKL</sequence>
<feature type="non-terminal residue" evidence="4">
    <location>
        <position position="1"/>
    </location>
</feature>
<reference evidence="4" key="1">
    <citation type="journal article" date="2014" name="Front. Microbiol.">
        <title>High frequency of phylogenetically diverse reductive dehalogenase-homologous genes in deep subseafloor sedimentary metagenomes.</title>
        <authorList>
            <person name="Kawai M."/>
            <person name="Futagami T."/>
            <person name="Toyoda A."/>
            <person name="Takaki Y."/>
            <person name="Nishi S."/>
            <person name="Hori S."/>
            <person name="Arai W."/>
            <person name="Tsubouchi T."/>
            <person name="Morono Y."/>
            <person name="Uchiyama I."/>
            <person name="Ito T."/>
            <person name="Fujiyama A."/>
            <person name="Inagaki F."/>
            <person name="Takami H."/>
        </authorList>
    </citation>
    <scope>NUCLEOTIDE SEQUENCE</scope>
    <source>
        <strain evidence="4">Expedition CK06-06</strain>
    </source>
</reference>
<dbReference type="AlphaFoldDB" id="X1E3W7"/>
<dbReference type="InterPro" id="IPR050680">
    <property type="entry name" value="YpeA/RimI_acetyltransf"/>
</dbReference>
<proteinExistence type="predicted"/>
<keyword evidence="2" id="KW-0012">Acyltransferase</keyword>
<dbReference type="PANTHER" id="PTHR43420">
    <property type="entry name" value="ACETYLTRANSFERASE"/>
    <property type="match status" value="1"/>
</dbReference>
<dbReference type="EMBL" id="BART01040222">
    <property type="protein sequence ID" value="GAH27247.1"/>
    <property type="molecule type" value="Genomic_DNA"/>
</dbReference>
<dbReference type="Pfam" id="PF00583">
    <property type="entry name" value="Acetyltransf_1"/>
    <property type="match status" value="1"/>
</dbReference>